<evidence type="ECO:0000313" key="1">
    <source>
        <dbReference type="EMBL" id="KAI5662858.1"/>
    </source>
</evidence>
<proteinExistence type="predicted"/>
<keyword evidence="2" id="KW-1185">Reference proteome</keyword>
<reference evidence="2" key="1">
    <citation type="journal article" date="2023" name="Nat. Plants">
        <title>Single-cell RNA sequencing provides a high-resolution roadmap for understanding the multicellular compartmentation of specialized metabolism.</title>
        <authorList>
            <person name="Sun S."/>
            <person name="Shen X."/>
            <person name="Li Y."/>
            <person name="Li Y."/>
            <person name="Wang S."/>
            <person name="Li R."/>
            <person name="Zhang H."/>
            <person name="Shen G."/>
            <person name="Guo B."/>
            <person name="Wei J."/>
            <person name="Xu J."/>
            <person name="St-Pierre B."/>
            <person name="Chen S."/>
            <person name="Sun C."/>
        </authorList>
    </citation>
    <scope>NUCLEOTIDE SEQUENCE [LARGE SCALE GENOMIC DNA]</scope>
</reference>
<protein>
    <submittedName>
        <fullName evidence="1">Uncharacterized protein</fullName>
    </submittedName>
</protein>
<name>A0ACC0ATS8_CATRO</name>
<dbReference type="Proteomes" id="UP001060085">
    <property type="component" value="Linkage Group LG05"/>
</dbReference>
<sequence length="162" mass="18433">MPDGQGSQQPNLFLCLPQLSYVLFSLLLLLCSFLFFYYCLFSVNSSVAIAFFLIRFWHLNISVPLFYTETGRLIFCVLWIEEKLVVCFSDTSSDFGEPFLRVVIRFHHPVILVSEPEGDLIFLVSGVGYIPLVTQTSSETSQNLLVTPLKVKGILNLEIRIE</sequence>
<evidence type="ECO:0000313" key="2">
    <source>
        <dbReference type="Proteomes" id="UP001060085"/>
    </source>
</evidence>
<organism evidence="1 2">
    <name type="scientific">Catharanthus roseus</name>
    <name type="common">Madagascar periwinkle</name>
    <name type="synonym">Vinca rosea</name>
    <dbReference type="NCBI Taxonomy" id="4058"/>
    <lineage>
        <taxon>Eukaryota</taxon>
        <taxon>Viridiplantae</taxon>
        <taxon>Streptophyta</taxon>
        <taxon>Embryophyta</taxon>
        <taxon>Tracheophyta</taxon>
        <taxon>Spermatophyta</taxon>
        <taxon>Magnoliopsida</taxon>
        <taxon>eudicotyledons</taxon>
        <taxon>Gunneridae</taxon>
        <taxon>Pentapetalae</taxon>
        <taxon>asterids</taxon>
        <taxon>lamiids</taxon>
        <taxon>Gentianales</taxon>
        <taxon>Apocynaceae</taxon>
        <taxon>Rauvolfioideae</taxon>
        <taxon>Vinceae</taxon>
        <taxon>Catharanthinae</taxon>
        <taxon>Catharanthus</taxon>
    </lineage>
</organism>
<comment type="caution">
    <text evidence="1">The sequence shown here is derived from an EMBL/GenBank/DDBJ whole genome shotgun (WGS) entry which is preliminary data.</text>
</comment>
<dbReference type="EMBL" id="CM044705">
    <property type="protein sequence ID" value="KAI5662858.1"/>
    <property type="molecule type" value="Genomic_DNA"/>
</dbReference>
<gene>
    <name evidence="1" type="ORF">M9H77_22181</name>
</gene>
<accession>A0ACC0ATS8</accession>